<keyword evidence="3" id="KW-0645">Protease</keyword>
<dbReference type="GO" id="GO:0016579">
    <property type="term" value="P:protein deubiquitination"/>
    <property type="evidence" value="ECO:0007669"/>
    <property type="project" value="InterPro"/>
</dbReference>
<organism evidence="8 9">
    <name type="scientific">Paramecium pentaurelia</name>
    <dbReference type="NCBI Taxonomy" id="43138"/>
    <lineage>
        <taxon>Eukaryota</taxon>
        <taxon>Sar</taxon>
        <taxon>Alveolata</taxon>
        <taxon>Ciliophora</taxon>
        <taxon>Intramacronucleata</taxon>
        <taxon>Oligohymenophorea</taxon>
        <taxon>Peniculida</taxon>
        <taxon>Parameciidae</taxon>
        <taxon>Paramecium</taxon>
    </lineage>
</organism>
<dbReference type="InterPro" id="IPR040053">
    <property type="entry name" value="JOSD1/2"/>
</dbReference>
<keyword evidence="5 6" id="KW-0378">Hydrolase</keyword>
<accession>A0A8S1S3S3</accession>
<dbReference type="GO" id="GO:0006508">
    <property type="term" value="P:proteolysis"/>
    <property type="evidence" value="ECO:0007669"/>
    <property type="project" value="UniProtKB-KW"/>
</dbReference>
<name>A0A8S1S3S3_9CILI</name>
<sequence length="175" mass="21227">MQQSKEYEHQTQNYRRCGLHAVNNLLQQNKYSREDFENIAEEIKKETNLSHYTYFFGNYDLNVIERILLKESYEIVWIRQNQEINEELIADPQVYGLLISLIKEISFIEKLCRWDPRHWVSIRKVIKPDNELEFYYHDSSLKAPQIKQTPDMIQELKNLQMDKAKENYILLVKKR</sequence>
<keyword evidence="9" id="KW-1185">Reference proteome</keyword>
<dbReference type="Pfam" id="PF02099">
    <property type="entry name" value="Josephin"/>
    <property type="match status" value="1"/>
</dbReference>
<evidence type="ECO:0000313" key="9">
    <source>
        <dbReference type="Proteomes" id="UP000689195"/>
    </source>
</evidence>
<dbReference type="EMBL" id="CAJJDO010000002">
    <property type="protein sequence ID" value="CAD8133504.1"/>
    <property type="molecule type" value="Genomic_DNA"/>
</dbReference>
<evidence type="ECO:0000256" key="1">
    <source>
        <dbReference type="ARBA" id="ARBA00000707"/>
    </source>
</evidence>
<evidence type="ECO:0000259" key="7">
    <source>
        <dbReference type="PROSITE" id="PS50957"/>
    </source>
</evidence>
<gene>
    <name evidence="8" type="ORF">PPENT_87.1.T0020438</name>
</gene>
<evidence type="ECO:0000313" key="8">
    <source>
        <dbReference type="EMBL" id="CAD8133504.1"/>
    </source>
</evidence>
<feature type="active site" evidence="6">
    <location>
        <position position="118"/>
    </location>
</feature>
<dbReference type="GO" id="GO:0004843">
    <property type="term" value="F:cysteine-type deubiquitinase activity"/>
    <property type="evidence" value="ECO:0007669"/>
    <property type="project" value="UniProtKB-EC"/>
</dbReference>
<dbReference type="InterPro" id="IPR006155">
    <property type="entry name" value="Josephin"/>
</dbReference>
<dbReference type="EC" id="3.4.19.12" evidence="2"/>
<feature type="active site" evidence="6">
    <location>
        <position position="138"/>
    </location>
</feature>
<evidence type="ECO:0000256" key="2">
    <source>
        <dbReference type="ARBA" id="ARBA00012759"/>
    </source>
</evidence>
<feature type="active site" evidence="6">
    <location>
        <position position="17"/>
    </location>
</feature>
<evidence type="ECO:0000256" key="4">
    <source>
        <dbReference type="ARBA" id="ARBA00022786"/>
    </source>
</evidence>
<dbReference type="SMART" id="SM01246">
    <property type="entry name" value="Josephin"/>
    <property type="match status" value="1"/>
</dbReference>
<dbReference type="AlphaFoldDB" id="A0A8S1S3S3"/>
<keyword evidence="4" id="KW-0833">Ubl conjugation pathway</keyword>
<dbReference type="Proteomes" id="UP000689195">
    <property type="component" value="Unassembled WGS sequence"/>
</dbReference>
<comment type="caution">
    <text evidence="8">The sequence shown here is derived from an EMBL/GenBank/DDBJ whole genome shotgun (WGS) entry which is preliminary data.</text>
</comment>
<evidence type="ECO:0000256" key="3">
    <source>
        <dbReference type="ARBA" id="ARBA00022670"/>
    </source>
</evidence>
<dbReference type="OrthoDB" id="298092at2759"/>
<comment type="catalytic activity">
    <reaction evidence="1">
        <text>Thiol-dependent hydrolysis of ester, thioester, amide, peptide and isopeptide bonds formed by the C-terminal Gly of ubiquitin (a 76-residue protein attached to proteins as an intracellular targeting signal).</text>
        <dbReference type="EC" id="3.4.19.12"/>
    </reaction>
</comment>
<proteinExistence type="predicted"/>
<reference evidence="8" key="1">
    <citation type="submission" date="2021-01" db="EMBL/GenBank/DDBJ databases">
        <authorList>
            <consortium name="Genoscope - CEA"/>
            <person name="William W."/>
        </authorList>
    </citation>
    <scope>NUCLEOTIDE SEQUENCE</scope>
</reference>
<evidence type="ECO:0000256" key="6">
    <source>
        <dbReference type="PROSITE-ProRule" id="PRU00331"/>
    </source>
</evidence>
<dbReference type="PANTHER" id="PTHR13291">
    <property type="entry name" value="JOSEPHIN 1, 2"/>
    <property type="match status" value="1"/>
</dbReference>
<evidence type="ECO:0000256" key="5">
    <source>
        <dbReference type="ARBA" id="ARBA00022801"/>
    </source>
</evidence>
<dbReference type="PANTHER" id="PTHR13291:SF0">
    <property type="entry name" value="JOSEPHIN-LIKE PROTEIN"/>
    <property type="match status" value="1"/>
</dbReference>
<protein>
    <recommendedName>
        <fullName evidence="2">ubiquitinyl hydrolase 1</fullName>
        <ecNumber evidence="2">3.4.19.12</ecNumber>
    </recommendedName>
</protein>
<dbReference type="PROSITE" id="PS50957">
    <property type="entry name" value="JOSEPHIN"/>
    <property type="match status" value="1"/>
</dbReference>
<feature type="domain" description="Josephin" evidence="7">
    <location>
        <begin position="4"/>
        <end position="175"/>
    </location>
</feature>